<dbReference type="EMBL" id="CAJVCH010540438">
    <property type="protein sequence ID" value="CAG7826602.1"/>
    <property type="molecule type" value="Genomic_DNA"/>
</dbReference>
<dbReference type="AlphaFoldDB" id="A0A8J2PET2"/>
<protein>
    <submittedName>
        <fullName evidence="2">Uncharacterized protein</fullName>
    </submittedName>
</protein>
<organism evidence="2 3">
    <name type="scientific">Allacma fusca</name>
    <dbReference type="NCBI Taxonomy" id="39272"/>
    <lineage>
        <taxon>Eukaryota</taxon>
        <taxon>Metazoa</taxon>
        <taxon>Ecdysozoa</taxon>
        <taxon>Arthropoda</taxon>
        <taxon>Hexapoda</taxon>
        <taxon>Collembola</taxon>
        <taxon>Symphypleona</taxon>
        <taxon>Sminthuridae</taxon>
        <taxon>Allacma</taxon>
    </lineage>
</organism>
<accession>A0A8J2PET2</accession>
<proteinExistence type="predicted"/>
<dbReference type="InterPro" id="IPR008042">
    <property type="entry name" value="Retrotrans_Pao"/>
</dbReference>
<dbReference type="PANTHER" id="PTHR47331">
    <property type="entry name" value="PHD-TYPE DOMAIN-CONTAINING PROTEIN"/>
    <property type="match status" value="1"/>
</dbReference>
<dbReference type="PANTHER" id="PTHR47331:SF1">
    <property type="entry name" value="GAG-LIKE PROTEIN"/>
    <property type="match status" value="1"/>
</dbReference>
<evidence type="ECO:0000256" key="1">
    <source>
        <dbReference type="SAM" id="MobiDB-lite"/>
    </source>
</evidence>
<evidence type="ECO:0000313" key="2">
    <source>
        <dbReference type="EMBL" id="CAG7826602.1"/>
    </source>
</evidence>
<keyword evidence="3" id="KW-1185">Reference proteome</keyword>
<feature type="compositionally biased region" description="Polar residues" evidence="1">
    <location>
        <begin position="155"/>
        <end position="175"/>
    </location>
</feature>
<name>A0A8J2PET2_9HEXA</name>
<reference evidence="2" key="1">
    <citation type="submission" date="2021-06" db="EMBL/GenBank/DDBJ databases">
        <authorList>
            <person name="Hodson N. C."/>
            <person name="Mongue J. A."/>
            <person name="Jaron S. K."/>
        </authorList>
    </citation>
    <scope>NUCLEOTIDE SEQUENCE</scope>
</reference>
<feature type="region of interest" description="Disordered" evidence="1">
    <location>
        <begin position="150"/>
        <end position="175"/>
    </location>
</feature>
<dbReference type="OrthoDB" id="7765104at2759"/>
<comment type="caution">
    <text evidence="2">The sequence shown here is derived from an EMBL/GenBank/DDBJ whole genome shotgun (WGS) entry which is preliminary data.</text>
</comment>
<evidence type="ECO:0000313" key="3">
    <source>
        <dbReference type="Proteomes" id="UP000708208"/>
    </source>
</evidence>
<dbReference type="Pfam" id="PF05380">
    <property type="entry name" value="Peptidase_A17"/>
    <property type="match status" value="1"/>
</dbReference>
<gene>
    <name evidence="2" type="ORF">AFUS01_LOCUS36649</name>
</gene>
<dbReference type="Proteomes" id="UP000708208">
    <property type="component" value="Unassembled WGS sequence"/>
</dbReference>
<sequence>MILRGQPSKPTSTRCPTKKEVTSLVSSMFDTFGFLHSFIIQANILQHNMENDGDWDKPIQTEIQLKWQQWMEDLRKSGARSFPIFVGNWVGEIEETTNSSKWRWVPTKGNPAYDATRNVFPSDLSSSRRCLLGPSFLLLPENHWPAHLTPRQTRENQNSNKFTLKLTKSSVETGH</sequence>